<name>A0ABV9CFG0_9ACTN</name>
<accession>A0ABV9CFG0</accession>
<sequence length="47" mass="4982">MSWMIPLLLIAVAAVLAPRFGTDTRDGRDWAPGSSSMPGGQPSLPTR</sequence>
<proteinExistence type="predicted"/>
<organism evidence="2 3">
    <name type="scientific">Sphaerisporangium dianthi</name>
    <dbReference type="NCBI Taxonomy" id="1436120"/>
    <lineage>
        <taxon>Bacteria</taxon>
        <taxon>Bacillati</taxon>
        <taxon>Actinomycetota</taxon>
        <taxon>Actinomycetes</taxon>
        <taxon>Streptosporangiales</taxon>
        <taxon>Streptosporangiaceae</taxon>
        <taxon>Sphaerisporangium</taxon>
    </lineage>
</organism>
<reference evidence="3" key="1">
    <citation type="journal article" date="2019" name="Int. J. Syst. Evol. Microbiol.">
        <title>The Global Catalogue of Microorganisms (GCM) 10K type strain sequencing project: providing services to taxonomists for standard genome sequencing and annotation.</title>
        <authorList>
            <consortium name="The Broad Institute Genomics Platform"/>
            <consortium name="The Broad Institute Genome Sequencing Center for Infectious Disease"/>
            <person name="Wu L."/>
            <person name="Ma J."/>
        </authorList>
    </citation>
    <scope>NUCLEOTIDE SEQUENCE [LARGE SCALE GENOMIC DNA]</scope>
    <source>
        <strain evidence="3">CGMCC 4.7132</strain>
    </source>
</reference>
<dbReference type="Proteomes" id="UP001596004">
    <property type="component" value="Unassembled WGS sequence"/>
</dbReference>
<keyword evidence="3" id="KW-1185">Reference proteome</keyword>
<evidence type="ECO:0000256" key="1">
    <source>
        <dbReference type="SAM" id="MobiDB-lite"/>
    </source>
</evidence>
<evidence type="ECO:0000313" key="2">
    <source>
        <dbReference type="EMBL" id="MFC4531577.1"/>
    </source>
</evidence>
<protein>
    <submittedName>
        <fullName evidence="2">Uncharacterized protein</fullName>
    </submittedName>
</protein>
<comment type="caution">
    <text evidence="2">The sequence shown here is derived from an EMBL/GenBank/DDBJ whole genome shotgun (WGS) entry which is preliminary data.</text>
</comment>
<gene>
    <name evidence="2" type="ORF">ACFO60_12440</name>
</gene>
<feature type="compositionally biased region" description="Low complexity" evidence="1">
    <location>
        <begin position="32"/>
        <end position="47"/>
    </location>
</feature>
<dbReference type="RefSeq" id="WP_380840211.1">
    <property type="nucleotide sequence ID" value="NZ_JBHSFP010000006.1"/>
</dbReference>
<feature type="region of interest" description="Disordered" evidence="1">
    <location>
        <begin position="23"/>
        <end position="47"/>
    </location>
</feature>
<evidence type="ECO:0000313" key="3">
    <source>
        <dbReference type="Proteomes" id="UP001596004"/>
    </source>
</evidence>
<dbReference type="EMBL" id="JBHSFP010000006">
    <property type="protein sequence ID" value="MFC4531577.1"/>
    <property type="molecule type" value="Genomic_DNA"/>
</dbReference>